<reference evidence="2" key="1">
    <citation type="submission" date="2021-05" db="EMBL/GenBank/DDBJ databases">
        <title>Direct Submission.</title>
        <authorList>
            <person name="Li K."/>
            <person name="Gao J."/>
        </authorList>
    </citation>
    <scope>NUCLEOTIDE SEQUENCE [LARGE SCALE GENOMIC DNA]</scope>
    <source>
        <strain evidence="2">HDS12</strain>
    </source>
</reference>
<name>A0ABX8C3K2_9ACTN</name>
<sequence>MEEAHRWWLANGQPGWSAFGVTVTPGDQHVRFGSAESDQRWPLPLP</sequence>
<protein>
    <submittedName>
        <fullName evidence="1">Uncharacterized protein</fullName>
    </submittedName>
</protein>
<accession>A0ABX8C3K2</accession>
<proteinExistence type="predicted"/>
<evidence type="ECO:0000313" key="1">
    <source>
        <dbReference type="EMBL" id="QUX28946.1"/>
    </source>
</evidence>
<dbReference type="RefSeq" id="WP_212641853.1">
    <property type="nucleotide sequence ID" value="NZ_CP074132.1"/>
</dbReference>
<keyword evidence="2" id="KW-1185">Reference proteome</keyword>
<evidence type="ECO:0000313" key="2">
    <source>
        <dbReference type="Proteomes" id="UP000678016"/>
    </source>
</evidence>
<organism evidence="1 2">
    <name type="scientific">Nocardiopsis akebiae</name>
    <dbReference type="NCBI Taxonomy" id="2831968"/>
    <lineage>
        <taxon>Bacteria</taxon>
        <taxon>Bacillati</taxon>
        <taxon>Actinomycetota</taxon>
        <taxon>Actinomycetes</taxon>
        <taxon>Streptosporangiales</taxon>
        <taxon>Nocardiopsidaceae</taxon>
        <taxon>Nocardiopsis</taxon>
    </lineage>
</organism>
<gene>
    <name evidence="1" type="ORF">KGD83_27800</name>
</gene>
<dbReference type="EMBL" id="CP074132">
    <property type="protein sequence ID" value="QUX28946.1"/>
    <property type="molecule type" value="Genomic_DNA"/>
</dbReference>
<dbReference type="Proteomes" id="UP000678016">
    <property type="component" value="Chromosome"/>
</dbReference>